<feature type="compositionally biased region" description="Polar residues" evidence="2">
    <location>
        <begin position="308"/>
        <end position="318"/>
    </location>
</feature>
<feature type="compositionally biased region" description="Basic and acidic residues" evidence="2">
    <location>
        <begin position="320"/>
        <end position="331"/>
    </location>
</feature>
<feature type="compositionally biased region" description="Low complexity" evidence="2">
    <location>
        <begin position="433"/>
        <end position="454"/>
    </location>
</feature>
<dbReference type="Gene3D" id="2.10.25.10">
    <property type="entry name" value="Laminin"/>
    <property type="match status" value="1"/>
</dbReference>
<dbReference type="Proteomes" id="UP000037136">
    <property type="component" value="Unassembled WGS sequence"/>
</dbReference>
<comment type="caution">
    <text evidence="5">The sequence shown here is derived from an EMBL/GenBank/DDBJ whole genome shotgun (WGS) entry which is preliminary data.</text>
</comment>
<keyword evidence="3" id="KW-1133">Transmembrane helix</keyword>
<dbReference type="AlphaFoldDB" id="A0A2A9PC14"/>
<keyword evidence="1" id="KW-0245">EGF-like domain</keyword>
<evidence type="ECO:0000256" key="2">
    <source>
        <dbReference type="SAM" id="MobiDB-lite"/>
    </source>
</evidence>
<protein>
    <recommendedName>
        <fullName evidence="4">EGF-like domain-containing protein</fullName>
    </recommendedName>
</protein>
<feature type="transmembrane region" description="Helical" evidence="3">
    <location>
        <begin position="471"/>
        <end position="497"/>
    </location>
</feature>
<reference evidence="5 6" key="2">
    <citation type="journal article" date="2017" name="Sci. Rep.">
        <title>Ant-infecting Ophiocordyceps genomes reveal a high diversity of potential behavioral manipulation genes and a possible major role for enterotoxins.</title>
        <authorList>
            <person name="de Bekker C."/>
            <person name="Ohm R.A."/>
            <person name="Evans H.C."/>
            <person name="Brachmann A."/>
            <person name="Hughes D.P."/>
        </authorList>
    </citation>
    <scope>NUCLEOTIDE SEQUENCE [LARGE SCALE GENOMIC DNA]</scope>
    <source>
        <strain evidence="5 6">SC16a</strain>
    </source>
</reference>
<comment type="caution">
    <text evidence="1">Lacks conserved residue(s) required for the propagation of feature annotation.</text>
</comment>
<evidence type="ECO:0000256" key="3">
    <source>
        <dbReference type="SAM" id="Phobius"/>
    </source>
</evidence>
<dbReference type="CDD" id="cd00054">
    <property type="entry name" value="EGF_CA"/>
    <property type="match status" value="1"/>
</dbReference>
<dbReference type="OrthoDB" id="283575at2759"/>
<dbReference type="EMBL" id="LAZP02000289">
    <property type="protein sequence ID" value="PFH58467.1"/>
    <property type="molecule type" value="Genomic_DNA"/>
</dbReference>
<dbReference type="PROSITE" id="PS01186">
    <property type="entry name" value="EGF_2"/>
    <property type="match status" value="1"/>
</dbReference>
<name>A0A2A9PC14_OPHUN</name>
<evidence type="ECO:0000259" key="4">
    <source>
        <dbReference type="PROSITE" id="PS50026"/>
    </source>
</evidence>
<gene>
    <name evidence="5" type="ORF">XA68_13625</name>
</gene>
<dbReference type="PANTHER" id="PTHR17178">
    <property type="entry name" value="SECRETORY GRANULE PROTEOGLYCAN CORE PROTEIN"/>
    <property type="match status" value="1"/>
</dbReference>
<sequence length="837" mass="89295">MDRPLPIPGSVRRARERALAAQDALSAPPSAMADRPPRRPPDAKMAPGLGLMDMAHWPLPGPPAPAGMVPKGRGPISSDYSSLADSMASPLDSSSRRTTSSVGSIPDFPIPSGSFTFPVPPRRSALGPPPSSRRGMSSMYSNLSFVSPIPEESPRKESPRPRSHESYASSAAIPETWGTGSALPSPGESSDFFDDSVSDKSRDSTLEDFGDESKLFFEESPESKDHALPAPSKPPSGPMPPPPASLVPGGPFRNGTGYIETPTTSFINPPSVVSQASIPEGNSLTPDAILQAYAAASLSEPQPAANGPLSSNRFSYLRSQRPDTRTTDERGSMTSLPDLIRRATTLASMIDKGTRPGSRVGDPNMFAAAAAAPTSYSSANEKSTSVSMTATESRDGDSSLSDMLAAFPPPAQTPPRNENGSRDSLAAPNVWRSQSDPSGPSSSSRTLSPFSSQQRSDFGKKRGRRCCGMPLWLFLLLIFLLICIIVVAIVVPVELLVVRKRGNQNLKPDQNINDCRKFLKCLNGGTNVLSPGSCSCICTNGFTGSDCSIAGSQGCTSTNLVSQNGSTRIEDVTIGGALPRLIVDAEQTFGVPLSGAVIVGKVNEANLSCAGQNALVTFNGQSMAANAAQFQAEDDDEAAGLAAGKIPLGTDHYLQPRRARDDYHYDGPADSDGDEDNCRTQIHHYAPFHLAWRLYDDVDAPIGDAHNVVAHGGDLFDVDPHDADPFNVDQDRNFFHHHDHYRCLDLNFDRDLLHYDDDVHDVLEFGHSNTDGQVCQENVDAAETAQTSLRKFLSRTNSTVQEASDVDVGGRNRVNLDKFTVDVGQGPVGGNNTSQPP</sequence>
<dbReference type="PROSITE" id="PS50026">
    <property type="entry name" value="EGF_3"/>
    <property type="match status" value="1"/>
</dbReference>
<evidence type="ECO:0000313" key="5">
    <source>
        <dbReference type="EMBL" id="PFH58467.1"/>
    </source>
</evidence>
<feature type="compositionally biased region" description="Basic and acidic residues" evidence="2">
    <location>
        <begin position="152"/>
        <end position="165"/>
    </location>
</feature>
<accession>A0A2A9PC14</accession>
<evidence type="ECO:0000313" key="6">
    <source>
        <dbReference type="Proteomes" id="UP000037136"/>
    </source>
</evidence>
<reference evidence="5 6" key="1">
    <citation type="journal article" date="2015" name="BMC Genomics">
        <title>Gene expression during zombie ant biting behavior reflects the complexity underlying fungal parasitic behavioral manipulation.</title>
        <authorList>
            <person name="de Bekker C."/>
            <person name="Ohm R.A."/>
            <person name="Loreto R.G."/>
            <person name="Sebastian A."/>
            <person name="Albert I."/>
            <person name="Merrow M."/>
            <person name="Brachmann A."/>
            <person name="Hughes D.P."/>
        </authorList>
    </citation>
    <scope>NUCLEOTIDE SEQUENCE [LARGE SCALE GENOMIC DNA]</scope>
    <source>
        <strain evidence="5 6">SC16a</strain>
    </source>
</reference>
<feature type="compositionally biased region" description="Pro residues" evidence="2">
    <location>
        <begin position="231"/>
        <end position="245"/>
    </location>
</feature>
<feature type="compositionally biased region" description="Polar residues" evidence="2">
    <location>
        <begin position="374"/>
        <end position="391"/>
    </location>
</feature>
<dbReference type="PANTHER" id="PTHR17178:SF0">
    <property type="entry name" value="SERGLYCIN"/>
    <property type="match status" value="1"/>
</dbReference>
<feature type="region of interest" description="Disordered" evidence="2">
    <location>
        <begin position="1"/>
        <end position="283"/>
    </location>
</feature>
<organism evidence="5 6">
    <name type="scientific">Ophiocordyceps unilateralis</name>
    <name type="common">Zombie-ant fungus</name>
    <name type="synonym">Torrubia unilateralis</name>
    <dbReference type="NCBI Taxonomy" id="268505"/>
    <lineage>
        <taxon>Eukaryota</taxon>
        <taxon>Fungi</taxon>
        <taxon>Dikarya</taxon>
        <taxon>Ascomycota</taxon>
        <taxon>Pezizomycotina</taxon>
        <taxon>Sordariomycetes</taxon>
        <taxon>Hypocreomycetidae</taxon>
        <taxon>Hypocreales</taxon>
        <taxon>Ophiocordycipitaceae</taxon>
        <taxon>Ophiocordyceps</taxon>
    </lineage>
</organism>
<dbReference type="PROSITE" id="PS00022">
    <property type="entry name" value="EGF_1"/>
    <property type="match status" value="1"/>
</dbReference>
<keyword evidence="3" id="KW-0812">Transmembrane</keyword>
<feature type="region of interest" description="Disordered" evidence="2">
    <location>
        <begin position="299"/>
        <end position="335"/>
    </location>
</feature>
<proteinExistence type="predicted"/>
<keyword evidence="3" id="KW-0472">Membrane</keyword>
<keyword evidence="6" id="KW-1185">Reference proteome</keyword>
<feature type="disulfide bond" evidence="1">
    <location>
        <begin position="538"/>
        <end position="547"/>
    </location>
</feature>
<feature type="domain" description="EGF-like" evidence="4">
    <location>
        <begin position="511"/>
        <end position="548"/>
    </location>
</feature>
<keyword evidence="1" id="KW-1015">Disulfide bond</keyword>
<dbReference type="InterPro" id="IPR000742">
    <property type="entry name" value="EGF"/>
</dbReference>
<dbReference type="STRING" id="268505.A0A2A9PC14"/>
<feature type="region of interest" description="Disordered" evidence="2">
    <location>
        <begin position="371"/>
        <end position="462"/>
    </location>
</feature>
<feature type="compositionally biased region" description="Polar residues" evidence="2">
    <location>
        <begin position="261"/>
        <end position="283"/>
    </location>
</feature>
<evidence type="ECO:0000256" key="1">
    <source>
        <dbReference type="PROSITE-ProRule" id="PRU00076"/>
    </source>
</evidence>
<feature type="compositionally biased region" description="Basic and acidic residues" evidence="2">
    <location>
        <begin position="197"/>
        <end position="227"/>
    </location>
</feature>